<keyword evidence="4" id="KW-0349">Heme</keyword>
<dbReference type="PROSITE" id="PS50873">
    <property type="entry name" value="PEROXIDASE_4"/>
    <property type="match status" value="1"/>
</dbReference>
<dbReference type="GO" id="GO:0006979">
    <property type="term" value="P:response to oxidative stress"/>
    <property type="evidence" value="ECO:0007669"/>
    <property type="project" value="InterPro"/>
</dbReference>
<evidence type="ECO:0000256" key="9">
    <source>
        <dbReference type="PIRSR" id="PIRSR600823-3"/>
    </source>
</evidence>
<comment type="similarity">
    <text evidence="10">Belongs to the peroxidase family.</text>
</comment>
<name>A0A835IX00_9MAGN</name>
<feature type="domain" description="Plant heme peroxidase family profile" evidence="11">
    <location>
        <begin position="8"/>
        <end position="127"/>
    </location>
</feature>
<dbReference type="InterPro" id="IPR010255">
    <property type="entry name" value="Haem_peroxidase_sf"/>
</dbReference>
<dbReference type="Pfam" id="PF00141">
    <property type="entry name" value="peroxidase"/>
    <property type="match status" value="1"/>
</dbReference>
<dbReference type="OrthoDB" id="2113341at2759"/>
<dbReference type="GO" id="GO:0020037">
    <property type="term" value="F:heme binding"/>
    <property type="evidence" value="ECO:0007669"/>
    <property type="project" value="InterPro"/>
</dbReference>
<evidence type="ECO:0000256" key="7">
    <source>
        <dbReference type="ARBA" id="ARBA00023004"/>
    </source>
</evidence>
<evidence type="ECO:0000256" key="4">
    <source>
        <dbReference type="ARBA" id="ARBA00022617"/>
    </source>
</evidence>
<keyword evidence="5 9" id="KW-0479">Metal-binding</keyword>
<dbReference type="InterPro" id="IPR002016">
    <property type="entry name" value="Haem_peroxidase"/>
</dbReference>
<evidence type="ECO:0000259" key="11">
    <source>
        <dbReference type="PROSITE" id="PS50873"/>
    </source>
</evidence>
<keyword evidence="9" id="KW-0106">Calcium</keyword>
<dbReference type="Proteomes" id="UP000631114">
    <property type="component" value="Unassembled WGS sequence"/>
</dbReference>
<dbReference type="PRINTS" id="PR00458">
    <property type="entry name" value="PEROXIDASE"/>
</dbReference>
<dbReference type="Gene3D" id="1.10.420.10">
    <property type="entry name" value="Peroxidase, domain 2"/>
    <property type="match status" value="1"/>
</dbReference>
<dbReference type="SUPFAM" id="SSF48113">
    <property type="entry name" value="Heme-dependent peroxidases"/>
    <property type="match status" value="1"/>
</dbReference>
<evidence type="ECO:0000256" key="2">
    <source>
        <dbReference type="ARBA" id="ARBA00001970"/>
    </source>
</evidence>
<accession>A0A835IX00</accession>
<feature type="binding site" evidence="8">
    <location>
        <position position="96"/>
    </location>
    <ligand>
        <name>substrate</name>
    </ligand>
</feature>
<evidence type="ECO:0000313" key="12">
    <source>
        <dbReference type="EMBL" id="KAF9625350.1"/>
    </source>
</evidence>
<keyword evidence="13" id="KW-1185">Reference proteome</keyword>
<evidence type="ECO:0000256" key="1">
    <source>
        <dbReference type="ARBA" id="ARBA00000189"/>
    </source>
</evidence>
<comment type="cofactor">
    <cofactor evidence="9">
        <name>Ca(2+)</name>
        <dbReference type="ChEBI" id="CHEBI:29108"/>
    </cofactor>
    <text evidence="9">Binds 2 calcium ions per subunit.</text>
</comment>
<dbReference type="AlphaFoldDB" id="A0A835IX00"/>
<keyword evidence="3" id="KW-0575">Peroxidase</keyword>
<comment type="cofactor">
    <cofactor evidence="2">
        <name>heme b</name>
        <dbReference type="ChEBI" id="CHEBI:60344"/>
    </cofactor>
</comment>
<evidence type="ECO:0000256" key="3">
    <source>
        <dbReference type="ARBA" id="ARBA00022559"/>
    </source>
</evidence>
<dbReference type="Gene3D" id="1.10.520.10">
    <property type="match status" value="1"/>
</dbReference>
<comment type="catalytic activity">
    <reaction evidence="1">
        <text>2 a phenolic donor + H2O2 = 2 a phenolic radical donor + 2 H2O</text>
        <dbReference type="Rhea" id="RHEA:56136"/>
        <dbReference type="ChEBI" id="CHEBI:15377"/>
        <dbReference type="ChEBI" id="CHEBI:16240"/>
        <dbReference type="ChEBI" id="CHEBI:139520"/>
        <dbReference type="ChEBI" id="CHEBI:139521"/>
        <dbReference type="EC" id="1.11.1.7"/>
    </reaction>
</comment>
<dbReference type="InterPro" id="IPR000823">
    <property type="entry name" value="Peroxidase_pln"/>
</dbReference>
<evidence type="ECO:0000256" key="8">
    <source>
        <dbReference type="PIRSR" id="PIRSR600823-2"/>
    </source>
</evidence>
<proteinExistence type="inferred from homology"/>
<organism evidence="12 13">
    <name type="scientific">Coptis chinensis</name>
    <dbReference type="NCBI Taxonomy" id="261450"/>
    <lineage>
        <taxon>Eukaryota</taxon>
        <taxon>Viridiplantae</taxon>
        <taxon>Streptophyta</taxon>
        <taxon>Embryophyta</taxon>
        <taxon>Tracheophyta</taxon>
        <taxon>Spermatophyta</taxon>
        <taxon>Magnoliopsida</taxon>
        <taxon>Ranunculales</taxon>
        <taxon>Ranunculaceae</taxon>
        <taxon>Coptidoideae</taxon>
        <taxon>Coptis</taxon>
    </lineage>
</organism>
<keyword evidence="7" id="KW-0408">Iron</keyword>
<evidence type="ECO:0000313" key="13">
    <source>
        <dbReference type="Proteomes" id="UP000631114"/>
    </source>
</evidence>
<dbReference type="GO" id="GO:0140825">
    <property type="term" value="F:lactoperoxidase activity"/>
    <property type="evidence" value="ECO:0007669"/>
    <property type="project" value="UniProtKB-EC"/>
</dbReference>
<gene>
    <name evidence="12" type="ORF">IFM89_021738</name>
</gene>
<evidence type="ECO:0000256" key="6">
    <source>
        <dbReference type="ARBA" id="ARBA00023002"/>
    </source>
</evidence>
<feature type="binding site" evidence="9">
    <location>
        <position position="13"/>
    </location>
    <ligand>
        <name>Ca(2+)</name>
        <dbReference type="ChEBI" id="CHEBI:29108"/>
        <label>1</label>
    </ligand>
</feature>
<dbReference type="PRINTS" id="PR00461">
    <property type="entry name" value="PLPEROXIDASE"/>
</dbReference>
<keyword evidence="6" id="KW-0560">Oxidoreductase</keyword>
<feature type="binding site" evidence="9">
    <location>
        <position position="11"/>
    </location>
    <ligand>
        <name>Ca(2+)</name>
        <dbReference type="ChEBI" id="CHEBI:29108"/>
        <label>1</label>
    </ligand>
</feature>
<sequence length="127" mass="13257">MVLIVDWKGCDASILLDGNSTEKTAIPNLSLRGYDIIDQAKAAIEKAFPGVVSCADIIALETRDVVALSGGLTTRYNVPTGRRDGLVSLANNVDLPSPSISVSQSIAVFAKKGLGLTDMVLLLGTPS</sequence>
<evidence type="ECO:0000256" key="10">
    <source>
        <dbReference type="RuleBase" id="RU004241"/>
    </source>
</evidence>
<reference evidence="12 13" key="1">
    <citation type="submission" date="2020-10" db="EMBL/GenBank/DDBJ databases">
        <title>The Coptis chinensis genome and diversification of protoberbering-type alkaloids.</title>
        <authorList>
            <person name="Wang B."/>
            <person name="Shu S."/>
            <person name="Song C."/>
            <person name="Liu Y."/>
        </authorList>
    </citation>
    <scope>NUCLEOTIDE SEQUENCE [LARGE SCALE GENOMIC DNA]</scope>
    <source>
        <strain evidence="12">HL-2020</strain>
        <tissue evidence="12">Leaf</tissue>
    </source>
</reference>
<dbReference type="GO" id="GO:0046872">
    <property type="term" value="F:metal ion binding"/>
    <property type="evidence" value="ECO:0007669"/>
    <property type="project" value="UniProtKB-KW"/>
</dbReference>
<feature type="binding site" evidence="9">
    <location>
        <position position="9"/>
    </location>
    <ligand>
        <name>Ca(2+)</name>
        <dbReference type="ChEBI" id="CHEBI:29108"/>
        <label>1</label>
    </ligand>
</feature>
<evidence type="ECO:0000256" key="5">
    <source>
        <dbReference type="ARBA" id="ARBA00022723"/>
    </source>
</evidence>
<dbReference type="PANTHER" id="PTHR31235">
    <property type="entry name" value="PEROXIDASE 25-RELATED"/>
    <property type="match status" value="1"/>
</dbReference>
<dbReference type="EMBL" id="JADFTS010000001">
    <property type="protein sequence ID" value="KAF9625350.1"/>
    <property type="molecule type" value="Genomic_DNA"/>
</dbReference>
<protein>
    <recommendedName>
        <fullName evidence="11">Plant heme peroxidase family profile domain-containing protein</fullName>
    </recommendedName>
</protein>
<comment type="caution">
    <text evidence="12">The sequence shown here is derived from an EMBL/GenBank/DDBJ whole genome shotgun (WGS) entry which is preliminary data.</text>
</comment>
<feature type="binding site" evidence="9">
    <location>
        <position position="22"/>
    </location>
    <ligand>
        <name>Ca(2+)</name>
        <dbReference type="ChEBI" id="CHEBI:29108"/>
        <label>1</label>
    </ligand>
</feature>